<evidence type="ECO:0000256" key="2">
    <source>
        <dbReference type="ARBA" id="ARBA00022448"/>
    </source>
</evidence>
<dbReference type="PANTHER" id="PTHR11795">
    <property type="entry name" value="BRANCHED-CHAIN AMINO ACID TRANSPORT SYSTEM PERMEASE PROTEIN LIVH"/>
    <property type="match status" value="1"/>
</dbReference>
<keyword evidence="6 9" id="KW-1133">Transmembrane helix</keyword>
<evidence type="ECO:0000256" key="7">
    <source>
        <dbReference type="ARBA" id="ARBA00023136"/>
    </source>
</evidence>
<keyword evidence="5" id="KW-0029">Amino-acid transport</keyword>
<keyword evidence="3" id="KW-1003">Cell membrane</keyword>
<name>A0ABW6GSK3_9ACTN</name>
<keyword evidence="7 9" id="KW-0472">Membrane</keyword>
<evidence type="ECO:0000256" key="1">
    <source>
        <dbReference type="ARBA" id="ARBA00004651"/>
    </source>
</evidence>
<dbReference type="InterPro" id="IPR001851">
    <property type="entry name" value="ABC_transp_permease"/>
</dbReference>
<keyword evidence="11" id="KW-1185">Reference proteome</keyword>
<keyword evidence="2" id="KW-0813">Transport</keyword>
<dbReference type="PANTHER" id="PTHR11795:SF450">
    <property type="entry name" value="ABC TRANSPORTER PERMEASE PROTEIN"/>
    <property type="match status" value="1"/>
</dbReference>
<feature type="transmembrane region" description="Helical" evidence="9">
    <location>
        <begin position="59"/>
        <end position="81"/>
    </location>
</feature>
<reference evidence="10 11" key="1">
    <citation type="submission" date="2024-09" db="EMBL/GenBank/DDBJ databases">
        <title>The Natural Products Discovery Center: Release of the First 8490 Sequenced Strains for Exploring Actinobacteria Biosynthetic Diversity.</title>
        <authorList>
            <person name="Kalkreuter E."/>
            <person name="Kautsar S.A."/>
            <person name="Yang D."/>
            <person name="Bader C.D."/>
            <person name="Teijaro C.N."/>
            <person name="Fluegel L."/>
            <person name="Davis C.M."/>
            <person name="Simpson J.R."/>
            <person name="Lauterbach L."/>
            <person name="Steele A.D."/>
            <person name="Gui C."/>
            <person name="Meng S."/>
            <person name="Li G."/>
            <person name="Viehrig K."/>
            <person name="Ye F."/>
            <person name="Su P."/>
            <person name="Kiefer A.F."/>
            <person name="Nichols A."/>
            <person name="Cepeda A.J."/>
            <person name="Yan W."/>
            <person name="Fan B."/>
            <person name="Jiang Y."/>
            <person name="Adhikari A."/>
            <person name="Zheng C.-J."/>
            <person name="Schuster L."/>
            <person name="Cowan T.M."/>
            <person name="Smanski M.J."/>
            <person name="Chevrette M.G."/>
            <person name="De Carvalho L.P.S."/>
            <person name="Shen B."/>
        </authorList>
    </citation>
    <scope>NUCLEOTIDE SEQUENCE [LARGE SCALE GENOMIC DNA]</scope>
    <source>
        <strain evidence="10 11">NPDC058753</strain>
    </source>
</reference>
<evidence type="ECO:0000313" key="10">
    <source>
        <dbReference type="EMBL" id="MFE1355458.1"/>
    </source>
</evidence>
<organism evidence="10 11">
    <name type="scientific">Kitasatospora phosalacinea</name>
    <dbReference type="NCBI Taxonomy" id="2065"/>
    <lineage>
        <taxon>Bacteria</taxon>
        <taxon>Bacillati</taxon>
        <taxon>Actinomycetota</taxon>
        <taxon>Actinomycetes</taxon>
        <taxon>Kitasatosporales</taxon>
        <taxon>Streptomycetaceae</taxon>
        <taxon>Kitasatospora</taxon>
    </lineage>
</organism>
<accession>A0ABW6GSK3</accession>
<dbReference type="InterPro" id="IPR052157">
    <property type="entry name" value="BCAA_transport_permease"/>
</dbReference>
<keyword evidence="4 9" id="KW-0812">Transmembrane</keyword>
<gene>
    <name evidence="10" type="ORF">ACFW6T_26065</name>
</gene>
<evidence type="ECO:0000256" key="3">
    <source>
        <dbReference type="ARBA" id="ARBA00022475"/>
    </source>
</evidence>
<comment type="caution">
    <text evidence="10">The sequence shown here is derived from an EMBL/GenBank/DDBJ whole genome shotgun (WGS) entry which is preliminary data.</text>
</comment>
<dbReference type="CDD" id="cd06582">
    <property type="entry name" value="TM_PBP1_LivH_like"/>
    <property type="match status" value="1"/>
</dbReference>
<evidence type="ECO:0000256" key="5">
    <source>
        <dbReference type="ARBA" id="ARBA00022970"/>
    </source>
</evidence>
<feature type="transmembrane region" description="Helical" evidence="9">
    <location>
        <begin position="12"/>
        <end position="29"/>
    </location>
</feature>
<evidence type="ECO:0000256" key="8">
    <source>
        <dbReference type="ARBA" id="ARBA00037998"/>
    </source>
</evidence>
<dbReference type="Pfam" id="PF02653">
    <property type="entry name" value="BPD_transp_2"/>
    <property type="match status" value="1"/>
</dbReference>
<feature type="transmembrane region" description="Helical" evidence="9">
    <location>
        <begin position="262"/>
        <end position="282"/>
    </location>
</feature>
<proteinExistence type="inferred from homology"/>
<evidence type="ECO:0000256" key="9">
    <source>
        <dbReference type="SAM" id="Phobius"/>
    </source>
</evidence>
<protein>
    <submittedName>
        <fullName evidence="10">Branched-chain amino acid ABC transporter permease</fullName>
    </submittedName>
</protein>
<sequence length="296" mass="29835">MNTFVETLFNGLTLGSVYALVTVGFVVVFKASGAMNFAHGSLLLLGGYLVAVLRSDLGFAGALAAAAACTAAAAGLLALVLRAAGPGAPAHTLTILTIGVDLILSTDLARRLGPDILGLADPWGDRVVDLGPFPVAAARLASLAAAVLLVGAVLAAFRWSRWGLAMRAATQDREAAALMGVRQQRVRLLAWCAAGVLATVAAVFLASFPAPGLDRTTGTVALKALPAAILGGIDSVGGALLGSMLVGTTEALVAGYHQHLGAAGQGLAGVAPYAVMVLVLLVRPRGLLGSKETTRV</sequence>
<evidence type="ECO:0000256" key="4">
    <source>
        <dbReference type="ARBA" id="ARBA00022692"/>
    </source>
</evidence>
<evidence type="ECO:0000256" key="6">
    <source>
        <dbReference type="ARBA" id="ARBA00022989"/>
    </source>
</evidence>
<feature type="transmembrane region" description="Helical" evidence="9">
    <location>
        <begin position="133"/>
        <end position="157"/>
    </location>
</feature>
<dbReference type="Proteomes" id="UP001599542">
    <property type="component" value="Unassembled WGS sequence"/>
</dbReference>
<comment type="subcellular location">
    <subcellularLocation>
        <location evidence="1">Cell membrane</location>
        <topology evidence="1">Multi-pass membrane protein</topology>
    </subcellularLocation>
</comment>
<dbReference type="EMBL" id="JBHYPX010000060">
    <property type="protein sequence ID" value="MFE1355458.1"/>
    <property type="molecule type" value="Genomic_DNA"/>
</dbReference>
<dbReference type="RefSeq" id="WP_380318198.1">
    <property type="nucleotide sequence ID" value="NZ_JBHYPW010000006.1"/>
</dbReference>
<feature type="transmembrane region" description="Helical" evidence="9">
    <location>
        <begin position="188"/>
        <end position="208"/>
    </location>
</feature>
<evidence type="ECO:0000313" key="11">
    <source>
        <dbReference type="Proteomes" id="UP001599542"/>
    </source>
</evidence>
<comment type="similarity">
    <text evidence="8">Belongs to the binding-protein-dependent transport system permease family. LivHM subfamily.</text>
</comment>
<feature type="transmembrane region" description="Helical" evidence="9">
    <location>
        <begin position="36"/>
        <end position="53"/>
    </location>
</feature>